<dbReference type="AlphaFoldDB" id="A0A3F2ZUR6"/>
<evidence type="ECO:0000256" key="2">
    <source>
        <dbReference type="ARBA" id="ARBA00022692"/>
    </source>
</evidence>
<evidence type="ECO:0000313" key="6">
    <source>
        <dbReference type="EMBL" id="ACQ52839.1"/>
    </source>
</evidence>
<keyword evidence="2 5" id="KW-0812">Transmembrane</keyword>
<proteinExistence type="predicted"/>
<evidence type="ECO:0000256" key="1">
    <source>
        <dbReference type="ARBA" id="ARBA00004141"/>
    </source>
</evidence>
<comment type="subcellular location">
    <subcellularLocation>
        <location evidence="1">Membrane</location>
        <topology evidence="1">Multi-pass membrane protein</topology>
    </subcellularLocation>
</comment>
<dbReference type="EMBL" id="CP001083">
    <property type="protein sequence ID" value="ACQ52839.1"/>
    <property type="molecule type" value="Genomic_DNA"/>
</dbReference>
<feature type="transmembrane region" description="Helical" evidence="5">
    <location>
        <begin position="50"/>
        <end position="70"/>
    </location>
</feature>
<evidence type="ECO:0000256" key="3">
    <source>
        <dbReference type="ARBA" id="ARBA00022989"/>
    </source>
</evidence>
<dbReference type="RefSeq" id="WP_003362281.1">
    <property type="nucleotide sequence ID" value="NC_012658.1"/>
</dbReference>
<reference evidence="7" key="2">
    <citation type="submission" date="2008-05" db="EMBL/GenBank/DDBJ databases">
        <title>Genome sequence of Clostridium botulinum Ba4 strain 657.</title>
        <authorList>
            <person name="Shrivastava S."/>
            <person name="Brown J.L."/>
            <person name="Bruce D."/>
            <person name="Detter C."/>
            <person name="Munk C."/>
            <person name="Smith L.A."/>
            <person name="Smith T.J."/>
            <person name="Sutton G."/>
            <person name="Brettin T.S."/>
        </authorList>
    </citation>
    <scope>NUCLEOTIDE SEQUENCE [LARGE SCALE GENOMIC DNA]</scope>
    <source>
        <strain evidence="7">657 / Type Ba4</strain>
    </source>
</reference>
<gene>
    <name evidence="6" type="ordered locus">CLJ_B1516</name>
</gene>
<feature type="transmembrane region" description="Helical" evidence="5">
    <location>
        <begin position="21"/>
        <end position="44"/>
    </location>
</feature>
<dbReference type="SUPFAM" id="SSF161098">
    <property type="entry name" value="MetI-like"/>
    <property type="match status" value="1"/>
</dbReference>
<reference evidence="6 7" key="1">
    <citation type="journal article" date="2007" name="PLoS ONE">
        <title>Analysis of the neurotoxin complex genes in Clostridium botulinum A1-A4 and B1 strains: BoNT/A3, /Ba4 and /B1 clusters are located within plasmids.</title>
        <authorList>
            <person name="Smith T.J."/>
            <person name="Hill K.K."/>
            <person name="Foley B.T."/>
            <person name="Detter J.C."/>
            <person name="Munk A.C."/>
            <person name="Bruce D.C."/>
            <person name="Doggett N.A."/>
            <person name="Smith L.A."/>
            <person name="Marks J.D."/>
            <person name="Xie G."/>
            <person name="Brettin T.S."/>
        </authorList>
    </citation>
    <scope>NUCLEOTIDE SEQUENCE [LARGE SCALE GENOMIC DNA]</scope>
    <source>
        <strain evidence="7">657 / Type Ba4</strain>
    </source>
</reference>
<dbReference type="GO" id="GO:0016020">
    <property type="term" value="C:membrane"/>
    <property type="evidence" value="ECO:0007669"/>
    <property type="project" value="UniProtKB-SubCell"/>
</dbReference>
<evidence type="ECO:0000313" key="7">
    <source>
        <dbReference type="Proteomes" id="UP000002333"/>
    </source>
</evidence>
<dbReference type="InterPro" id="IPR035906">
    <property type="entry name" value="MetI-like_sf"/>
</dbReference>
<keyword evidence="3 5" id="KW-1133">Transmembrane helix</keyword>
<sequence length="82" mass="9628">MIFGLKYFNELMPLMLKHLKVTFIISFLALILGLILAIFIAVINELKIKVLYFTAVIIIYWIIISAFGYLQNILERKMNNIY</sequence>
<evidence type="ECO:0000256" key="4">
    <source>
        <dbReference type="ARBA" id="ARBA00023136"/>
    </source>
</evidence>
<dbReference type="KEGG" id="cbi:CLJ_B1516"/>
<organism evidence="6 7">
    <name type="scientific">Clostridium botulinum (strain 657 / Type Ba4)</name>
    <dbReference type="NCBI Taxonomy" id="515621"/>
    <lineage>
        <taxon>Bacteria</taxon>
        <taxon>Bacillati</taxon>
        <taxon>Bacillota</taxon>
        <taxon>Clostridia</taxon>
        <taxon>Eubacteriales</taxon>
        <taxon>Clostridiaceae</taxon>
        <taxon>Clostridium</taxon>
    </lineage>
</organism>
<keyword evidence="4 5" id="KW-0472">Membrane</keyword>
<protein>
    <submittedName>
        <fullName evidence="6">ABC transporter, membrane protein</fullName>
    </submittedName>
</protein>
<dbReference type="Proteomes" id="UP000002333">
    <property type="component" value="Chromosome"/>
</dbReference>
<name>A0A3F2ZUR6_CLOB6</name>
<evidence type="ECO:0000256" key="5">
    <source>
        <dbReference type="SAM" id="Phobius"/>
    </source>
</evidence>
<accession>A0A3F2ZUR6</accession>